<keyword evidence="1" id="KW-0472">Membrane</keyword>
<evidence type="ECO:0000313" key="2">
    <source>
        <dbReference type="EMBL" id="MDT0134684.1"/>
    </source>
</evidence>
<feature type="transmembrane region" description="Helical" evidence="1">
    <location>
        <begin position="138"/>
        <end position="154"/>
    </location>
</feature>
<proteinExistence type="predicted"/>
<keyword evidence="3" id="KW-1185">Reference proteome</keyword>
<feature type="transmembrane region" description="Helical" evidence="1">
    <location>
        <begin position="106"/>
        <end position="126"/>
    </location>
</feature>
<feature type="transmembrane region" description="Helical" evidence="1">
    <location>
        <begin position="70"/>
        <end position="94"/>
    </location>
</feature>
<dbReference type="InterPro" id="IPR019690">
    <property type="entry name" value="DUF2569"/>
</dbReference>
<accession>A0ABU2J0Y3</accession>
<organism evidence="2 3">
    <name type="scientific">Providencia huaxiensis</name>
    <dbReference type="NCBI Taxonomy" id="2027290"/>
    <lineage>
        <taxon>Bacteria</taxon>
        <taxon>Pseudomonadati</taxon>
        <taxon>Pseudomonadota</taxon>
        <taxon>Gammaproteobacteria</taxon>
        <taxon>Enterobacterales</taxon>
        <taxon>Morganellaceae</taxon>
        <taxon>Providencia</taxon>
    </lineage>
</organism>
<dbReference type="Proteomes" id="UP001252207">
    <property type="component" value="Unassembled WGS sequence"/>
</dbReference>
<evidence type="ECO:0000313" key="3">
    <source>
        <dbReference type="Proteomes" id="UP001252207"/>
    </source>
</evidence>
<dbReference type="EMBL" id="JANAVW010000001">
    <property type="protein sequence ID" value="MDT0134684.1"/>
    <property type="molecule type" value="Genomic_DNA"/>
</dbReference>
<reference evidence="2 3" key="1">
    <citation type="submission" date="2022-06" db="EMBL/GenBank/DDBJ databases">
        <title>Chromosome and plasmid sequencings of Enterobacteriales species co-exiting double carbapenemases.</title>
        <authorList>
            <person name="Fu Y."/>
        </authorList>
    </citation>
    <scope>NUCLEOTIDE SEQUENCE [LARGE SCALE GENOMIC DNA]</scope>
    <source>
        <strain evidence="2 3">21030615019</strain>
    </source>
</reference>
<gene>
    <name evidence="2" type="ORF">NLX89_15180</name>
</gene>
<name>A0ABU2J0Y3_9GAMM</name>
<sequence length="164" mass="18672">MKCINCNEHEANKASGWCNACEELKVHRINGVLYLPALGLIITAFLSIFGEYQLIQVAVYYAENTRSIPLFYLGALGLQLAYIIMTLIACWFFFNKKKATKVVMITYYILALIVTLYFTVFLAVLYGAKLTNTDYKQIITSAFSAAIWIGYFLKSERIAQVFTR</sequence>
<keyword evidence="1" id="KW-0812">Transmembrane</keyword>
<keyword evidence="1" id="KW-1133">Transmembrane helix</keyword>
<evidence type="ECO:0000256" key="1">
    <source>
        <dbReference type="SAM" id="Phobius"/>
    </source>
</evidence>
<feature type="transmembrane region" description="Helical" evidence="1">
    <location>
        <begin position="32"/>
        <end position="50"/>
    </location>
</feature>
<comment type="caution">
    <text evidence="2">The sequence shown here is derived from an EMBL/GenBank/DDBJ whole genome shotgun (WGS) entry which is preliminary data.</text>
</comment>
<dbReference type="RefSeq" id="WP_102138316.1">
    <property type="nucleotide sequence ID" value="NZ_CP031123.2"/>
</dbReference>
<dbReference type="Pfam" id="PF10754">
    <property type="entry name" value="DUF2569"/>
    <property type="match status" value="1"/>
</dbReference>
<protein>
    <submittedName>
        <fullName evidence="2">DUF2569 domain-containing protein</fullName>
    </submittedName>
</protein>
<dbReference type="GeneID" id="89491111"/>